<evidence type="ECO:0000256" key="7">
    <source>
        <dbReference type="ARBA" id="ARBA00023284"/>
    </source>
</evidence>
<name>A0A348B4R9_9CREN</name>
<dbReference type="EMBL" id="AP018553">
    <property type="protein sequence ID" value="BBD73171.1"/>
    <property type="molecule type" value="Genomic_DNA"/>
</dbReference>
<keyword evidence="6" id="KW-1015">Disulfide bond</keyword>
<gene>
    <name evidence="14" type="ORF">GCM10007116_18060</name>
    <name evidence="13" type="ORF">HS1genome_1560</name>
</gene>
<sequence>MSVRPPGLVALKVGTRAPDFEGVTDSGEKFRLSDLIGKKHIVLYFYPKDDTPGCTAEACSFRDNWEEVKKYDAVVIGVSSDSVESHRQFKSKYSLPFTLISDTTKEIRKLYDVKGTLMPPRVTFVIDKDGIIRHVYDSQLNATAHVREAVNALKKIAPPA</sequence>
<evidence type="ECO:0000313" key="15">
    <source>
        <dbReference type="Proteomes" id="UP000276741"/>
    </source>
</evidence>
<evidence type="ECO:0000259" key="12">
    <source>
        <dbReference type="PROSITE" id="PS51352"/>
    </source>
</evidence>
<dbReference type="GO" id="GO:0008379">
    <property type="term" value="F:thioredoxin peroxidase activity"/>
    <property type="evidence" value="ECO:0007669"/>
    <property type="project" value="TreeGrafter"/>
</dbReference>
<dbReference type="Pfam" id="PF00578">
    <property type="entry name" value="AhpC-TSA"/>
    <property type="match status" value="1"/>
</dbReference>
<reference evidence="13" key="3">
    <citation type="journal article" date="2019" name="BMC Res. Notes">
        <title>Complete genome sequence of the Sulfodiicoccus acidiphilus strain HS-1T, the first crenarchaeon that lacks polB3, isolated from an acidic hot spring in Ohwaku-dani, Hakone, Japan.</title>
        <authorList>
            <person name="Sakai H.D."/>
            <person name="Kurosawa N."/>
        </authorList>
    </citation>
    <scope>NUCLEOTIDE SEQUENCE</scope>
    <source>
        <strain evidence="13">HS-1</strain>
    </source>
</reference>
<keyword evidence="3" id="KW-0575">Peroxidase</keyword>
<dbReference type="PANTHER" id="PTHR42801:SF4">
    <property type="entry name" value="AHPC_TSA FAMILY PROTEIN"/>
    <property type="match status" value="1"/>
</dbReference>
<keyword evidence="4" id="KW-0049">Antioxidant</keyword>
<dbReference type="GO" id="GO:0034599">
    <property type="term" value="P:cellular response to oxidative stress"/>
    <property type="evidence" value="ECO:0007669"/>
    <property type="project" value="TreeGrafter"/>
</dbReference>
<dbReference type="KEGG" id="sacd:HS1genome_1560"/>
<dbReference type="PANTHER" id="PTHR42801">
    <property type="entry name" value="THIOREDOXIN-DEPENDENT PEROXIDE REDUCTASE"/>
    <property type="match status" value="1"/>
</dbReference>
<organism evidence="13 15">
    <name type="scientific">Sulfodiicoccus acidiphilus</name>
    <dbReference type="NCBI Taxonomy" id="1670455"/>
    <lineage>
        <taxon>Archaea</taxon>
        <taxon>Thermoproteota</taxon>
        <taxon>Thermoprotei</taxon>
        <taxon>Sulfolobales</taxon>
        <taxon>Sulfolobaceae</taxon>
        <taxon>Sulfodiicoccus</taxon>
    </lineage>
</organism>
<dbReference type="InterPro" id="IPR000866">
    <property type="entry name" value="AhpC/TSA"/>
</dbReference>
<reference evidence="14" key="1">
    <citation type="journal article" date="2014" name="Int. J. Syst. Evol. Microbiol.">
        <title>Complete genome sequence of Corynebacterium casei LMG S-19264T (=DSM 44701T), isolated from a smear-ripened cheese.</title>
        <authorList>
            <consortium name="US DOE Joint Genome Institute (JGI-PGF)"/>
            <person name="Walter F."/>
            <person name="Albersmeier A."/>
            <person name="Kalinowski J."/>
            <person name="Ruckert C."/>
        </authorList>
    </citation>
    <scope>NUCLEOTIDE SEQUENCE</scope>
    <source>
        <strain evidence="14">JCM 31740</strain>
    </source>
</reference>
<dbReference type="PROSITE" id="PS51352">
    <property type="entry name" value="THIOREDOXIN_2"/>
    <property type="match status" value="1"/>
</dbReference>
<dbReference type="Gene3D" id="3.40.30.10">
    <property type="entry name" value="Glutaredoxin"/>
    <property type="match status" value="1"/>
</dbReference>
<evidence type="ECO:0000313" key="14">
    <source>
        <dbReference type="EMBL" id="GGU01284.1"/>
    </source>
</evidence>
<dbReference type="EC" id="1.11.1.24" evidence="2"/>
<reference evidence="14" key="4">
    <citation type="submission" date="2020-09" db="EMBL/GenBank/DDBJ databases">
        <authorList>
            <person name="Sun Q."/>
            <person name="Ohkuma M."/>
        </authorList>
    </citation>
    <scope>NUCLEOTIDE SEQUENCE</scope>
    <source>
        <strain evidence="14">JCM 31740</strain>
    </source>
</reference>
<evidence type="ECO:0000256" key="8">
    <source>
        <dbReference type="ARBA" id="ARBA00032824"/>
    </source>
</evidence>
<dbReference type="GO" id="GO:0005737">
    <property type="term" value="C:cytoplasm"/>
    <property type="evidence" value="ECO:0007669"/>
    <property type="project" value="TreeGrafter"/>
</dbReference>
<evidence type="ECO:0000256" key="6">
    <source>
        <dbReference type="ARBA" id="ARBA00023157"/>
    </source>
</evidence>
<keyword evidence="15" id="KW-1185">Reference proteome</keyword>
<dbReference type="Proteomes" id="UP000276741">
    <property type="component" value="Chromosome"/>
</dbReference>
<reference evidence="15" key="2">
    <citation type="submission" date="2018-04" db="EMBL/GenBank/DDBJ databases">
        <title>Complete genome sequence of Sulfodiicoccus acidiphilus strain HS-1.</title>
        <authorList>
            <person name="Sakai H.D."/>
            <person name="Kurosawa N."/>
        </authorList>
    </citation>
    <scope>NUCLEOTIDE SEQUENCE [LARGE SCALE GENOMIC DNA]</scope>
    <source>
        <strain evidence="15">HS-1</strain>
    </source>
</reference>
<evidence type="ECO:0000256" key="2">
    <source>
        <dbReference type="ARBA" id="ARBA00013017"/>
    </source>
</evidence>
<dbReference type="GO" id="GO:0045454">
    <property type="term" value="P:cell redox homeostasis"/>
    <property type="evidence" value="ECO:0007669"/>
    <property type="project" value="TreeGrafter"/>
</dbReference>
<evidence type="ECO:0000313" key="13">
    <source>
        <dbReference type="EMBL" id="BBD73171.1"/>
    </source>
</evidence>
<dbReference type="EMBL" id="BMQS01000019">
    <property type="protein sequence ID" value="GGU01284.1"/>
    <property type="molecule type" value="Genomic_DNA"/>
</dbReference>
<evidence type="ECO:0000256" key="4">
    <source>
        <dbReference type="ARBA" id="ARBA00022862"/>
    </source>
</evidence>
<dbReference type="SUPFAM" id="SSF52833">
    <property type="entry name" value="Thioredoxin-like"/>
    <property type="match status" value="1"/>
</dbReference>
<feature type="active site" description="Cysteine sulfenic acid (-SOH) intermediate; for peroxidase activity" evidence="11">
    <location>
        <position position="54"/>
    </location>
</feature>
<evidence type="ECO:0000256" key="1">
    <source>
        <dbReference type="ARBA" id="ARBA00011245"/>
    </source>
</evidence>
<dbReference type="Proteomes" id="UP000616143">
    <property type="component" value="Unassembled WGS sequence"/>
</dbReference>
<evidence type="ECO:0000256" key="9">
    <source>
        <dbReference type="ARBA" id="ARBA00038489"/>
    </source>
</evidence>
<keyword evidence="7" id="KW-0676">Redox-active center</keyword>
<dbReference type="FunFam" id="3.40.30.10:FF:000007">
    <property type="entry name" value="Thioredoxin-dependent thiol peroxidase"/>
    <property type="match status" value="1"/>
</dbReference>
<protein>
    <recommendedName>
        <fullName evidence="2">thioredoxin-dependent peroxiredoxin</fullName>
        <ecNumber evidence="2">1.11.1.24</ecNumber>
    </recommendedName>
    <alternativeName>
        <fullName evidence="8">Thioredoxin peroxidase</fullName>
    </alternativeName>
</protein>
<dbReference type="PIRSF" id="PIRSF000239">
    <property type="entry name" value="AHPC"/>
    <property type="match status" value="1"/>
</dbReference>
<feature type="domain" description="Thioredoxin" evidence="12">
    <location>
        <begin position="11"/>
        <end position="155"/>
    </location>
</feature>
<comment type="catalytic activity">
    <reaction evidence="10">
        <text>a hydroperoxide + [thioredoxin]-dithiol = an alcohol + [thioredoxin]-disulfide + H2O</text>
        <dbReference type="Rhea" id="RHEA:62620"/>
        <dbReference type="Rhea" id="RHEA-COMP:10698"/>
        <dbReference type="Rhea" id="RHEA-COMP:10700"/>
        <dbReference type="ChEBI" id="CHEBI:15377"/>
        <dbReference type="ChEBI" id="CHEBI:29950"/>
        <dbReference type="ChEBI" id="CHEBI:30879"/>
        <dbReference type="ChEBI" id="CHEBI:35924"/>
        <dbReference type="ChEBI" id="CHEBI:50058"/>
        <dbReference type="EC" id="1.11.1.24"/>
    </reaction>
</comment>
<dbReference type="InterPro" id="IPR024706">
    <property type="entry name" value="Peroxiredoxin_AhpC-typ"/>
</dbReference>
<evidence type="ECO:0000256" key="3">
    <source>
        <dbReference type="ARBA" id="ARBA00022559"/>
    </source>
</evidence>
<evidence type="ECO:0000256" key="5">
    <source>
        <dbReference type="ARBA" id="ARBA00023002"/>
    </source>
</evidence>
<proteinExistence type="inferred from homology"/>
<keyword evidence="5" id="KW-0560">Oxidoreductase</keyword>
<comment type="similarity">
    <text evidence="9">Belongs to the peroxiredoxin family. BCP/PrxQ subfamily.</text>
</comment>
<dbReference type="AlphaFoldDB" id="A0A348B4R9"/>
<comment type="subunit">
    <text evidence="1">Monomer.</text>
</comment>
<dbReference type="CDD" id="cd03017">
    <property type="entry name" value="PRX_BCP"/>
    <property type="match status" value="1"/>
</dbReference>
<evidence type="ECO:0000256" key="10">
    <source>
        <dbReference type="ARBA" id="ARBA00049091"/>
    </source>
</evidence>
<evidence type="ECO:0000256" key="11">
    <source>
        <dbReference type="PIRSR" id="PIRSR000239-1"/>
    </source>
</evidence>
<dbReference type="InterPro" id="IPR013766">
    <property type="entry name" value="Thioredoxin_domain"/>
</dbReference>
<dbReference type="InterPro" id="IPR036249">
    <property type="entry name" value="Thioredoxin-like_sf"/>
</dbReference>
<dbReference type="InterPro" id="IPR050924">
    <property type="entry name" value="Peroxiredoxin_BCP/PrxQ"/>
</dbReference>
<accession>A0A348B4R9</accession>